<dbReference type="RefSeq" id="XP_009039911.1">
    <property type="nucleotide sequence ID" value="XM_009041663.1"/>
</dbReference>
<name>F0YHL9_AURAN</name>
<protein>
    <recommendedName>
        <fullName evidence="1">SET domain-containing protein</fullName>
    </recommendedName>
</protein>
<dbReference type="AlphaFoldDB" id="F0YHL9"/>
<evidence type="ECO:0000313" key="2">
    <source>
        <dbReference type="EMBL" id="EGB05259.1"/>
    </source>
</evidence>
<dbReference type="SUPFAM" id="SSF82199">
    <property type="entry name" value="SET domain"/>
    <property type="match status" value="1"/>
</dbReference>
<dbReference type="GO" id="GO:0016279">
    <property type="term" value="F:protein-lysine N-methyltransferase activity"/>
    <property type="evidence" value="ECO:0007669"/>
    <property type="project" value="TreeGrafter"/>
</dbReference>
<dbReference type="OrthoDB" id="441812at2759"/>
<dbReference type="EMBL" id="GL833142">
    <property type="protein sequence ID" value="EGB05259.1"/>
    <property type="molecule type" value="Genomic_DNA"/>
</dbReference>
<dbReference type="InterPro" id="IPR046341">
    <property type="entry name" value="SET_dom_sf"/>
</dbReference>
<sequence length="762" mass="80280">MLRTPRRWLPGSSAVVTSEFVAWLRAGGASFDKLAIKHTALGRGVVATAAYEPGETLLSVPEALLLTVDKASRRADVAASLGAARARGVDANGGNLALALFLAGDRSEAWRPYRNVISRSVSHLPCFWPTADEALLAGSPLGEDVVRRRDEIRRDCRSLGLTAVEDRQAFAFAEAQVLSRAFAFNGTRAMVPFADLMNTARHHERHVDFAFERGAFVMRAVRRGAAGEPVTDSYGPKSNARYLLNYGFAMADNRDEAGRLLDDAALDVALLVDAGAKSSAWMPPGDDGDAPKLRIRLNGDDDGDFSAALSAYRVSVATPSEFEMLETGHLRPKRAQAAFDGLPRPHLQARAVAAGLATAPFVSEGNERAALRALRSAALAAADALAPHDPAPDDPPNRAHARLYLRGQRAALEAAAATAAAREARIPAEAASGPAHATMGAAALVRCADDDMILSNDHVLARTLDQEAKKLLHQSFVGTLNGTMAVTYAIGEVLPQPPPFVAEKRRETFGADAPVLCFLRAACALPAMGLDGEPMYCAVDLCGGALRCFLLSPTKPELGVVVLYLDEATMTLAGGDETYEPGQPPAIVAVLESRCPRVAEPVVAEPALAAAVAVGAAPALADRPVARRVDAPARAAPPTAAAAAPLRAGDAFEGVEKHPMLGDCPIKVTVCPVSGGGCPRDYQKEIVAYRAAVRFEALFSADVAKKRGRRYSLAPCAPDPEGDDPAGGLLLLAHDRRECIRATVDAAGIVAAGRFELARVAA</sequence>
<dbReference type="InParanoid" id="F0YHL9"/>
<dbReference type="InterPro" id="IPR001214">
    <property type="entry name" value="SET_dom"/>
</dbReference>
<gene>
    <name evidence="2" type="ORF">AURANDRAFT_66448</name>
</gene>
<feature type="domain" description="SET" evidence="1">
    <location>
        <begin position="32"/>
        <end position="235"/>
    </location>
</feature>
<proteinExistence type="predicted"/>
<dbReference type="CDD" id="cd10527">
    <property type="entry name" value="SET_LSMT"/>
    <property type="match status" value="1"/>
</dbReference>
<dbReference type="GeneID" id="20225799"/>
<dbReference type="InterPro" id="IPR050600">
    <property type="entry name" value="SETD3_SETD6_MTase"/>
</dbReference>
<reference evidence="2 3" key="1">
    <citation type="journal article" date="2011" name="Proc. Natl. Acad. Sci. U.S.A.">
        <title>Niche of harmful alga Aureococcus anophagefferens revealed through ecogenomics.</title>
        <authorList>
            <person name="Gobler C.J."/>
            <person name="Berry D.L."/>
            <person name="Dyhrman S.T."/>
            <person name="Wilhelm S.W."/>
            <person name="Salamov A."/>
            <person name="Lobanov A.V."/>
            <person name="Zhang Y."/>
            <person name="Collier J.L."/>
            <person name="Wurch L.L."/>
            <person name="Kustka A.B."/>
            <person name="Dill B.D."/>
            <person name="Shah M."/>
            <person name="VerBerkmoes N.C."/>
            <person name="Kuo A."/>
            <person name="Terry A."/>
            <person name="Pangilinan J."/>
            <person name="Lindquist E.A."/>
            <person name="Lucas S."/>
            <person name="Paulsen I.T."/>
            <person name="Hattenrath-Lehmann T.K."/>
            <person name="Talmage S.C."/>
            <person name="Walker E.A."/>
            <person name="Koch F."/>
            <person name="Burson A.M."/>
            <person name="Marcoval M.A."/>
            <person name="Tang Y.Z."/>
            <person name="Lecleir G.R."/>
            <person name="Coyne K.J."/>
            <person name="Berg G.M."/>
            <person name="Bertrand E.M."/>
            <person name="Saito M.A."/>
            <person name="Gladyshev V.N."/>
            <person name="Grigoriev I.V."/>
        </authorList>
    </citation>
    <scope>NUCLEOTIDE SEQUENCE [LARGE SCALE GENOMIC DNA]</scope>
    <source>
        <strain evidence="3">CCMP 1984</strain>
    </source>
</reference>
<dbReference type="Pfam" id="PF00856">
    <property type="entry name" value="SET"/>
    <property type="match status" value="1"/>
</dbReference>
<dbReference type="PANTHER" id="PTHR13271:SF145">
    <property type="entry name" value="SET DOMAIN-CONTAINING PROTEIN"/>
    <property type="match status" value="1"/>
</dbReference>
<dbReference type="PROSITE" id="PS50280">
    <property type="entry name" value="SET"/>
    <property type="match status" value="1"/>
</dbReference>
<organism evidence="3">
    <name type="scientific">Aureococcus anophagefferens</name>
    <name type="common">Harmful bloom alga</name>
    <dbReference type="NCBI Taxonomy" id="44056"/>
    <lineage>
        <taxon>Eukaryota</taxon>
        <taxon>Sar</taxon>
        <taxon>Stramenopiles</taxon>
        <taxon>Ochrophyta</taxon>
        <taxon>Pelagophyceae</taxon>
        <taxon>Pelagomonadales</taxon>
        <taxon>Pelagomonadaceae</taxon>
        <taxon>Aureococcus</taxon>
    </lineage>
</organism>
<keyword evidence="3" id="KW-1185">Reference proteome</keyword>
<dbReference type="PANTHER" id="PTHR13271">
    <property type="entry name" value="UNCHARACTERIZED PUTATIVE METHYLTRANSFERASE"/>
    <property type="match status" value="1"/>
</dbReference>
<dbReference type="KEGG" id="aaf:AURANDRAFT_66448"/>
<evidence type="ECO:0000313" key="3">
    <source>
        <dbReference type="Proteomes" id="UP000002729"/>
    </source>
</evidence>
<dbReference type="Proteomes" id="UP000002729">
    <property type="component" value="Unassembled WGS sequence"/>
</dbReference>
<accession>F0YHL9</accession>
<dbReference type="eggNOG" id="KOG1337">
    <property type="taxonomic scope" value="Eukaryota"/>
</dbReference>
<dbReference type="Gene3D" id="3.90.1410.10">
    <property type="entry name" value="set domain protein methyltransferase, domain 1"/>
    <property type="match status" value="1"/>
</dbReference>
<evidence type="ECO:0000259" key="1">
    <source>
        <dbReference type="PROSITE" id="PS50280"/>
    </source>
</evidence>